<dbReference type="PANTHER" id="PTHR31382:SF1">
    <property type="entry name" value="SODIUM ION_PROTON EXCHANGER (EUROFUNG)"/>
    <property type="match status" value="1"/>
</dbReference>
<feature type="compositionally biased region" description="Basic and acidic residues" evidence="11">
    <location>
        <begin position="522"/>
        <end position="541"/>
    </location>
</feature>
<evidence type="ECO:0000256" key="2">
    <source>
        <dbReference type="ARBA" id="ARBA00005248"/>
    </source>
</evidence>
<feature type="transmembrane region" description="Helical" evidence="12">
    <location>
        <begin position="310"/>
        <end position="328"/>
    </location>
</feature>
<feature type="transmembrane region" description="Helical" evidence="12">
    <location>
        <begin position="182"/>
        <end position="198"/>
    </location>
</feature>
<dbReference type="InterPro" id="IPR038770">
    <property type="entry name" value="Na+/solute_symporter_sf"/>
</dbReference>
<feature type="transmembrane region" description="Helical" evidence="12">
    <location>
        <begin position="340"/>
        <end position="360"/>
    </location>
</feature>
<evidence type="ECO:0000256" key="8">
    <source>
        <dbReference type="ARBA" id="ARBA00023065"/>
    </source>
</evidence>
<feature type="transmembrane region" description="Helical" evidence="12">
    <location>
        <begin position="219"/>
        <end position="238"/>
    </location>
</feature>
<dbReference type="GO" id="GO:0042391">
    <property type="term" value="P:regulation of membrane potential"/>
    <property type="evidence" value="ECO:0007669"/>
    <property type="project" value="InterPro"/>
</dbReference>
<keyword evidence="10" id="KW-0739">Sodium transport</keyword>
<sequence>MPSLEVVNFNVVCATLGGFITLFGLVSYLLKEKFYLSEALISLIAGLIFSPHATNLIKPLEFAAGSEANLNTITLYFTRLVLGVQLVLAGVQLPSKYLYKEWKSLALLLGPGMTGMWICTSLLVWALVPNLTFLHALAVGASVTPTDPVLSNSIVKGKFADKNVPKELQKIIIAESGANDGLGYPFLFLPLYLIKYVGDGGIGQTGGAAKAMGYWFGETWGYTILLSVVYGAVVGYLAKELLHWAEERRYVDRESFLVFAITLALFITGTVGMIGSDDVLACFIAGNAFTWDDWFRLETLDDSLQPTIDMLLNVAVFMWFGAVCPWYIFAHNNVIPIYRLIPLGLLILLLRRLPIVFLLHKKIPQIEELRQTLFVGFFGPIGVSAIFYLYVSLDFLDQITFEGQMRGDVSTLAEVMTVVIWFLAICSIVVHGLSVPLGKFGVWLPRTISNAVSTERESYEPNTPIHLSEHATTEHTTNRLPNPRSASRSDETSFSRHLFGIKRLGNLRRSSPAEEGYVLPGPRKESISAPRDARVIGRPMDHPSPLPVSPASGSPQLSMAPSRPMSPRLPPAFTRSGSPQRSVSSSVTSSPLQSGTKTPLPGAAPVMGRSIRFPDETEEPVEVTAQYSQARDNPRKTE</sequence>
<dbReference type="GO" id="GO:0036376">
    <property type="term" value="P:sodium ion export across plasma membrane"/>
    <property type="evidence" value="ECO:0007669"/>
    <property type="project" value="InterPro"/>
</dbReference>
<evidence type="ECO:0000256" key="3">
    <source>
        <dbReference type="ARBA" id="ARBA00022448"/>
    </source>
</evidence>
<keyword evidence="4" id="KW-0050">Antiport</keyword>
<keyword evidence="6 12" id="KW-1133">Transmembrane helix</keyword>
<reference evidence="14" key="1">
    <citation type="journal article" date="2020" name="Stud. Mycol.">
        <title>101 Dothideomycetes genomes: a test case for predicting lifestyles and emergence of pathogens.</title>
        <authorList>
            <person name="Haridas S."/>
            <person name="Albert R."/>
            <person name="Binder M."/>
            <person name="Bloem J."/>
            <person name="Labutti K."/>
            <person name="Salamov A."/>
            <person name="Andreopoulos B."/>
            <person name="Baker S."/>
            <person name="Barry K."/>
            <person name="Bills G."/>
            <person name="Bluhm B."/>
            <person name="Cannon C."/>
            <person name="Castanera R."/>
            <person name="Culley D."/>
            <person name="Daum C."/>
            <person name="Ezra D."/>
            <person name="Gonzalez J."/>
            <person name="Henrissat B."/>
            <person name="Kuo A."/>
            <person name="Liang C."/>
            <person name="Lipzen A."/>
            <person name="Lutzoni F."/>
            <person name="Magnuson J."/>
            <person name="Mondo S."/>
            <person name="Nolan M."/>
            <person name="Ohm R."/>
            <person name="Pangilinan J."/>
            <person name="Park H.-J."/>
            <person name="Ramirez L."/>
            <person name="Alfaro M."/>
            <person name="Sun H."/>
            <person name="Tritt A."/>
            <person name="Yoshinaga Y."/>
            <person name="Zwiers L.-H."/>
            <person name="Turgeon B."/>
            <person name="Goodwin S."/>
            <person name="Spatafora J."/>
            <person name="Crous P."/>
            <person name="Grigoriev I."/>
        </authorList>
    </citation>
    <scope>NUCLEOTIDE SEQUENCE</scope>
    <source>
        <strain evidence="14">Tuck. ex Michener</strain>
    </source>
</reference>
<feature type="transmembrane region" description="Helical" evidence="12">
    <location>
        <begin position="35"/>
        <end position="53"/>
    </location>
</feature>
<feature type="transmembrane region" description="Helical" evidence="12">
    <location>
        <begin position="105"/>
        <end position="128"/>
    </location>
</feature>
<comment type="subcellular location">
    <subcellularLocation>
        <location evidence="1">Membrane</location>
        <topology evidence="1">Multi-pass membrane protein</topology>
    </subcellularLocation>
</comment>
<dbReference type="InterPro" id="IPR004712">
    <property type="entry name" value="Na+/H+_antiporter_fungi"/>
</dbReference>
<evidence type="ECO:0000313" key="15">
    <source>
        <dbReference type="Proteomes" id="UP000800092"/>
    </source>
</evidence>
<dbReference type="PANTHER" id="PTHR31382">
    <property type="entry name" value="NA(+)/H(+) ANTIPORTER"/>
    <property type="match status" value="1"/>
</dbReference>
<dbReference type="Gene3D" id="1.20.1530.20">
    <property type="match status" value="1"/>
</dbReference>
<dbReference type="Pfam" id="PF00999">
    <property type="entry name" value="Na_H_Exchanger"/>
    <property type="match status" value="1"/>
</dbReference>
<keyword evidence="8" id="KW-0406">Ion transport</keyword>
<gene>
    <name evidence="14" type="ORF">EV356DRAFT_561453</name>
</gene>
<dbReference type="GO" id="GO:0120029">
    <property type="term" value="P:proton export across plasma membrane"/>
    <property type="evidence" value="ECO:0007669"/>
    <property type="project" value="InterPro"/>
</dbReference>
<dbReference type="AlphaFoldDB" id="A0A6A6GYY5"/>
<evidence type="ECO:0000256" key="4">
    <source>
        <dbReference type="ARBA" id="ARBA00022449"/>
    </source>
</evidence>
<evidence type="ECO:0000256" key="6">
    <source>
        <dbReference type="ARBA" id="ARBA00022989"/>
    </source>
</evidence>
<keyword evidence="3" id="KW-0813">Transport</keyword>
<evidence type="ECO:0000256" key="5">
    <source>
        <dbReference type="ARBA" id="ARBA00022692"/>
    </source>
</evidence>
<feature type="region of interest" description="Disordered" evidence="11">
    <location>
        <begin position="454"/>
        <end position="493"/>
    </location>
</feature>
<evidence type="ECO:0000256" key="12">
    <source>
        <dbReference type="SAM" id="Phobius"/>
    </source>
</evidence>
<proteinExistence type="inferred from homology"/>
<feature type="transmembrane region" description="Helical" evidence="12">
    <location>
        <begin position="6"/>
        <end position="28"/>
    </location>
</feature>
<protein>
    <recommendedName>
        <fullName evidence="13">Cation/H+ exchanger transmembrane domain-containing protein</fullName>
    </recommendedName>
</protein>
<dbReference type="FunFam" id="1.20.1530.20:FF:000015">
    <property type="entry name" value="Na(+)/H(+) antiporter 2"/>
    <property type="match status" value="1"/>
</dbReference>
<keyword evidence="5 12" id="KW-0812">Transmembrane</keyword>
<feature type="compositionally biased region" description="Low complexity" evidence="11">
    <location>
        <begin position="574"/>
        <end position="595"/>
    </location>
</feature>
<name>A0A6A6GYY5_VIRVR</name>
<feature type="region of interest" description="Disordered" evidence="11">
    <location>
        <begin position="510"/>
        <end position="638"/>
    </location>
</feature>
<evidence type="ECO:0000256" key="1">
    <source>
        <dbReference type="ARBA" id="ARBA00004141"/>
    </source>
</evidence>
<dbReference type="GO" id="GO:0005886">
    <property type="term" value="C:plasma membrane"/>
    <property type="evidence" value="ECO:0007669"/>
    <property type="project" value="InterPro"/>
</dbReference>
<evidence type="ECO:0000256" key="11">
    <source>
        <dbReference type="SAM" id="MobiDB-lite"/>
    </source>
</evidence>
<keyword evidence="15" id="KW-1185">Reference proteome</keyword>
<comment type="similarity">
    <text evidence="2">Belongs to the fungal Na(+)/H(+) exchanger family.</text>
</comment>
<dbReference type="EMBL" id="ML991839">
    <property type="protein sequence ID" value="KAF2230563.1"/>
    <property type="molecule type" value="Genomic_DNA"/>
</dbReference>
<feature type="domain" description="Cation/H+ exchanger transmembrane" evidence="13">
    <location>
        <begin position="25"/>
        <end position="436"/>
    </location>
</feature>
<evidence type="ECO:0000313" key="14">
    <source>
        <dbReference type="EMBL" id="KAF2230563.1"/>
    </source>
</evidence>
<feature type="compositionally biased region" description="Basic and acidic residues" evidence="11">
    <location>
        <begin position="467"/>
        <end position="477"/>
    </location>
</feature>
<keyword evidence="9 12" id="KW-0472">Membrane</keyword>
<accession>A0A6A6GYY5</accession>
<feature type="transmembrane region" description="Helical" evidence="12">
    <location>
        <begin position="372"/>
        <end position="391"/>
    </location>
</feature>
<feature type="transmembrane region" description="Helical" evidence="12">
    <location>
        <begin position="73"/>
        <end position="93"/>
    </location>
</feature>
<dbReference type="GO" id="GO:0015385">
    <property type="term" value="F:sodium:proton antiporter activity"/>
    <property type="evidence" value="ECO:0007669"/>
    <property type="project" value="InterPro"/>
</dbReference>
<dbReference type="OrthoDB" id="5327978at2759"/>
<evidence type="ECO:0000256" key="7">
    <source>
        <dbReference type="ARBA" id="ARBA00023053"/>
    </source>
</evidence>
<evidence type="ECO:0000259" key="13">
    <source>
        <dbReference type="Pfam" id="PF00999"/>
    </source>
</evidence>
<dbReference type="InterPro" id="IPR006153">
    <property type="entry name" value="Cation/H_exchanger_TM"/>
</dbReference>
<keyword evidence="7" id="KW-0915">Sodium</keyword>
<feature type="transmembrane region" description="Helical" evidence="12">
    <location>
        <begin position="411"/>
        <end position="430"/>
    </location>
</feature>
<feature type="transmembrane region" description="Helical" evidence="12">
    <location>
        <begin position="258"/>
        <end position="289"/>
    </location>
</feature>
<dbReference type="Proteomes" id="UP000800092">
    <property type="component" value="Unassembled WGS sequence"/>
</dbReference>
<evidence type="ECO:0000256" key="9">
    <source>
        <dbReference type="ARBA" id="ARBA00023136"/>
    </source>
</evidence>
<evidence type="ECO:0000256" key="10">
    <source>
        <dbReference type="ARBA" id="ARBA00023201"/>
    </source>
</evidence>
<organism evidence="14 15">
    <name type="scientific">Viridothelium virens</name>
    <name type="common">Speckled blister lichen</name>
    <name type="synonym">Trypethelium virens</name>
    <dbReference type="NCBI Taxonomy" id="1048519"/>
    <lineage>
        <taxon>Eukaryota</taxon>
        <taxon>Fungi</taxon>
        <taxon>Dikarya</taxon>
        <taxon>Ascomycota</taxon>
        <taxon>Pezizomycotina</taxon>
        <taxon>Dothideomycetes</taxon>
        <taxon>Dothideomycetes incertae sedis</taxon>
        <taxon>Trypetheliales</taxon>
        <taxon>Trypetheliaceae</taxon>
        <taxon>Viridothelium</taxon>
    </lineage>
</organism>